<reference evidence="1" key="2">
    <citation type="journal article" date="2015" name="Data Brief">
        <title>Shoot transcriptome of the giant reed, Arundo donax.</title>
        <authorList>
            <person name="Barrero R.A."/>
            <person name="Guerrero F.D."/>
            <person name="Moolhuijzen P."/>
            <person name="Goolsby J.A."/>
            <person name="Tidwell J."/>
            <person name="Bellgard S.E."/>
            <person name="Bellgard M.I."/>
        </authorList>
    </citation>
    <scope>NUCLEOTIDE SEQUENCE</scope>
    <source>
        <tissue evidence="1">Shoot tissue taken approximately 20 cm above the soil surface</tissue>
    </source>
</reference>
<sequence length="40" mass="4568">MQPLSCFRPLGELLCFRLRKSSTASATTSRVMTERKPDPR</sequence>
<accession>A0A0A9F9J1</accession>
<reference evidence="1" key="1">
    <citation type="submission" date="2014-09" db="EMBL/GenBank/DDBJ databases">
        <authorList>
            <person name="Magalhaes I.L.F."/>
            <person name="Oliveira U."/>
            <person name="Santos F.R."/>
            <person name="Vidigal T.H.D.A."/>
            <person name="Brescovit A.D."/>
            <person name="Santos A.J."/>
        </authorList>
    </citation>
    <scope>NUCLEOTIDE SEQUENCE</scope>
    <source>
        <tissue evidence="1">Shoot tissue taken approximately 20 cm above the soil surface</tissue>
    </source>
</reference>
<proteinExistence type="predicted"/>
<dbReference type="EMBL" id="GBRH01191085">
    <property type="protein sequence ID" value="JAE06811.1"/>
    <property type="molecule type" value="Transcribed_RNA"/>
</dbReference>
<evidence type="ECO:0000313" key="1">
    <source>
        <dbReference type="EMBL" id="JAE06811.1"/>
    </source>
</evidence>
<name>A0A0A9F9J1_ARUDO</name>
<organism evidence="1">
    <name type="scientific">Arundo donax</name>
    <name type="common">Giant reed</name>
    <name type="synonym">Donax arundinaceus</name>
    <dbReference type="NCBI Taxonomy" id="35708"/>
    <lineage>
        <taxon>Eukaryota</taxon>
        <taxon>Viridiplantae</taxon>
        <taxon>Streptophyta</taxon>
        <taxon>Embryophyta</taxon>
        <taxon>Tracheophyta</taxon>
        <taxon>Spermatophyta</taxon>
        <taxon>Magnoliopsida</taxon>
        <taxon>Liliopsida</taxon>
        <taxon>Poales</taxon>
        <taxon>Poaceae</taxon>
        <taxon>PACMAD clade</taxon>
        <taxon>Arundinoideae</taxon>
        <taxon>Arundineae</taxon>
        <taxon>Arundo</taxon>
    </lineage>
</organism>
<protein>
    <submittedName>
        <fullName evidence="1">Uncharacterized protein</fullName>
    </submittedName>
</protein>
<dbReference type="AlphaFoldDB" id="A0A0A9F9J1"/>